<dbReference type="InterPro" id="IPR001014">
    <property type="entry name" value="Ribosomal_uL23_CS"/>
</dbReference>
<proteinExistence type="inferred from homology"/>
<dbReference type="GO" id="GO:0003735">
    <property type="term" value="F:structural constituent of ribosome"/>
    <property type="evidence" value="ECO:0007669"/>
    <property type="project" value="InterPro"/>
</dbReference>
<keyword evidence="2 8" id="KW-0699">rRNA-binding</keyword>
<organism evidence="9 10">
    <name type="scientific">Candidatus Woesebacteria bacterium GW2011_GWA2_40_7b</name>
    <dbReference type="NCBI Taxonomy" id="1618563"/>
    <lineage>
        <taxon>Bacteria</taxon>
        <taxon>Candidatus Woeseibacteriota</taxon>
    </lineage>
</organism>
<evidence type="ECO:0000256" key="2">
    <source>
        <dbReference type="ARBA" id="ARBA00022730"/>
    </source>
</evidence>
<evidence type="ECO:0000256" key="6">
    <source>
        <dbReference type="ARBA" id="ARBA00035481"/>
    </source>
</evidence>
<protein>
    <recommendedName>
        <fullName evidence="6 8">50S ribosomal protein L23</fullName>
    </recommendedName>
</protein>
<keyword evidence="4 7" id="KW-0689">Ribosomal protein</keyword>
<dbReference type="InterPro" id="IPR012678">
    <property type="entry name" value="Ribosomal_uL23/eL15/eS24_sf"/>
</dbReference>
<dbReference type="Gene3D" id="3.30.70.330">
    <property type="match status" value="1"/>
</dbReference>
<evidence type="ECO:0000256" key="7">
    <source>
        <dbReference type="RuleBase" id="RU003934"/>
    </source>
</evidence>
<accession>A0A0G0W7V6</accession>
<dbReference type="GO" id="GO:0005840">
    <property type="term" value="C:ribosome"/>
    <property type="evidence" value="ECO:0007669"/>
    <property type="project" value="UniProtKB-KW"/>
</dbReference>
<dbReference type="Pfam" id="PF00276">
    <property type="entry name" value="Ribosomal_L23"/>
    <property type="match status" value="1"/>
</dbReference>
<dbReference type="GO" id="GO:1990904">
    <property type="term" value="C:ribonucleoprotein complex"/>
    <property type="evidence" value="ECO:0007669"/>
    <property type="project" value="UniProtKB-KW"/>
</dbReference>
<name>A0A0G0W7V6_9BACT</name>
<dbReference type="PROSITE" id="PS00050">
    <property type="entry name" value="RIBOSOMAL_L23"/>
    <property type="match status" value="1"/>
</dbReference>
<evidence type="ECO:0000256" key="1">
    <source>
        <dbReference type="ARBA" id="ARBA00006700"/>
    </source>
</evidence>
<comment type="caution">
    <text evidence="9">The sequence shown here is derived from an EMBL/GenBank/DDBJ whole genome shotgun (WGS) entry which is preliminary data.</text>
</comment>
<dbReference type="AlphaFoldDB" id="A0A0G0W7V6"/>
<evidence type="ECO:0000256" key="4">
    <source>
        <dbReference type="ARBA" id="ARBA00022980"/>
    </source>
</evidence>
<evidence type="ECO:0000256" key="3">
    <source>
        <dbReference type="ARBA" id="ARBA00022884"/>
    </source>
</evidence>
<dbReference type="EMBL" id="LBZK01000003">
    <property type="protein sequence ID" value="KKR71312.1"/>
    <property type="molecule type" value="Genomic_DNA"/>
</dbReference>
<keyword evidence="5 7" id="KW-0687">Ribonucleoprotein</keyword>
<sequence length="91" mass="10256">MIRPVFTEKSLKMAKTGKYSFWVAPGLNKMSIKSEVGKTFGVHVVSVKTITGHSEARRNTKGQKFLTKRTKKAIITLKEGEKIDIFEEGKK</sequence>
<comment type="similarity">
    <text evidence="1 7">Belongs to the universal ribosomal protein uL23 family.</text>
</comment>
<keyword evidence="3 8" id="KW-0694">RNA-binding</keyword>
<dbReference type="SUPFAM" id="SSF54189">
    <property type="entry name" value="Ribosomal proteins S24e, L23 and L15e"/>
    <property type="match status" value="1"/>
</dbReference>
<dbReference type="GO" id="GO:0006412">
    <property type="term" value="P:translation"/>
    <property type="evidence" value="ECO:0007669"/>
    <property type="project" value="InterPro"/>
</dbReference>
<evidence type="ECO:0000256" key="5">
    <source>
        <dbReference type="ARBA" id="ARBA00023274"/>
    </source>
</evidence>
<dbReference type="STRING" id="1618563.UU12_C0003G0010"/>
<dbReference type="InterPro" id="IPR013025">
    <property type="entry name" value="Ribosomal_uL23-like"/>
</dbReference>
<dbReference type="InterPro" id="IPR012677">
    <property type="entry name" value="Nucleotide-bd_a/b_plait_sf"/>
</dbReference>
<evidence type="ECO:0000313" key="9">
    <source>
        <dbReference type="EMBL" id="KKR71312.1"/>
    </source>
</evidence>
<evidence type="ECO:0000313" key="10">
    <source>
        <dbReference type="Proteomes" id="UP000034562"/>
    </source>
</evidence>
<dbReference type="GO" id="GO:0019843">
    <property type="term" value="F:rRNA binding"/>
    <property type="evidence" value="ECO:0007669"/>
    <property type="project" value="UniProtKB-KW"/>
</dbReference>
<gene>
    <name evidence="9" type="ORF">UU12_C0003G0010</name>
</gene>
<reference evidence="9 10" key="1">
    <citation type="journal article" date="2015" name="Nature">
        <title>rRNA introns, odd ribosomes, and small enigmatic genomes across a large radiation of phyla.</title>
        <authorList>
            <person name="Brown C.T."/>
            <person name="Hug L.A."/>
            <person name="Thomas B.C."/>
            <person name="Sharon I."/>
            <person name="Castelle C.J."/>
            <person name="Singh A."/>
            <person name="Wilkins M.J."/>
            <person name="Williams K.H."/>
            <person name="Banfield J.F."/>
        </authorList>
    </citation>
    <scope>NUCLEOTIDE SEQUENCE [LARGE SCALE GENOMIC DNA]</scope>
</reference>
<dbReference type="Proteomes" id="UP000034562">
    <property type="component" value="Unassembled WGS sequence"/>
</dbReference>
<evidence type="ECO:0000256" key="8">
    <source>
        <dbReference type="RuleBase" id="RU003935"/>
    </source>
</evidence>